<evidence type="ECO:0000256" key="5">
    <source>
        <dbReference type="ARBA" id="ARBA00022705"/>
    </source>
</evidence>
<evidence type="ECO:0000256" key="11">
    <source>
        <dbReference type="ARBA" id="ARBA00023163"/>
    </source>
</evidence>
<dbReference type="InterPro" id="IPR013264">
    <property type="entry name" value="DNAG_N"/>
</dbReference>
<name>A0ABT9Y6Z8_9FIRM</name>
<feature type="zinc finger region" description="CHC2-type" evidence="12">
    <location>
        <begin position="41"/>
        <end position="65"/>
    </location>
</feature>
<dbReference type="SUPFAM" id="SSF57783">
    <property type="entry name" value="Zinc beta-ribbon"/>
    <property type="match status" value="1"/>
</dbReference>
<reference evidence="15 16" key="1">
    <citation type="submission" date="2023-07" db="EMBL/GenBank/DDBJ databases">
        <title>Genomic Encyclopedia of Type Strains, Phase IV (KMG-IV): sequencing the most valuable type-strain genomes for metagenomic binning, comparative biology and taxonomic classification.</title>
        <authorList>
            <person name="Goeker M."/>
        </authorList>
    </citation>
    <scope>NUCLEOTIDE SEQUENCE [LARGE SCALE GENOMIC DNA]</scope>
    <source>
        <strain evidence="15 16">DSM 16980</strain>
    </source>
</reference>
<dbReference type="SMART" id="SM00400">
    <property type="entry name" value="ZnF_CHCC"/>
    <property type="match status" value="1"/>
</dbReference>
<dbReference type="Pfam" id="PF08275">
    <property type="entry name" value="DNAG_N"/>
    <property type="match status" value="1"/>
</dbReference>
<keyword evidence="10 12" id="KW-0238">DNA-binding</keyword>
<evidence type="ECO:0000256" key="8">
    <source>
        <dbReference type="ARBA" id="ARBA00022833"/>
    </source>
</evidence>
<dbReference type="InterPro" id="IPR006171">
    <property type="entry name" value="TOPRIM_dom"/>
</dbReference>
<evidence type="ECO:0000256" key="3">
    <source>
        <dbReference type="ARBA" id="ARBA00022679"/>
    </source>
</evidence>
<keyword evidence="5 12" id="KW-0235">DNA replication</keyword>
<evidence type="ECO:0000259" key="14">
    <source>
        <dbReference type="PROSITE" id="PS50880"/>
    </source>
</evidence>
<dbReference type="HAMAP" id="MF_00974">
    <property type="entry name" value="DNA_primase_DnaG"/>
    <property type="match status" value="1"/>
</dbReference>
<dbReference type="RefSeq" id="WP_196604632.1">
    <property type="nucleotide sequence ID" value="NZ_CP116940.1"/>
</dbReference>
<dbReference type="Pfam" id="PF13155">
    <property type="entry name" value="Toprim_2"/>
    <property type="match status" value="1"/>
</dbReference>
<dbReference type="InterPro" id="IPR006295">
    <property type="entry name" value="DNA_primase_DnaG"/>
</dbReference>
<keyword evidence="1 12" id="KW-0240">DNA-directed RNA polymerase</keyword>
<dbReference type="EMBL" id="JAUSUE010000006">
    <property type="protein sequence ID" value="MDQ0203428.1"/>
    <property type="molecule type" value="Genomic_DNA"/>
</dbReference>
<evidence type="ECO:0000256" key="12">
    <source>
        <dbReference type="HAMAP-Rule" id="MF_00974"/>
    </source>
</evidence>
<keyword evidence="11 12" id="KW-0804">Transcription</keyword>
<evidence type="ECO:0000256" key="10">
    <source>
        <dbReference type="ARBA" id="ARBA00023125"/>
    </source>
</evidence>
<evidence type="ECO:0000256" key="6">
    <source>
        <dbReference type="ARBA" id="ARBA00022723"/>
    </source>
</evidence>
<dbReference type="InterPro" id="IPR036977">
    <property type="entry name" value="DNA_primase_Znf_CHC2"/>
</dbReference>
<keyword evidence="8 12" id="KW-0862">Zinc</keyword>
<dbReference type="InterPro" id="IPR019475">
    <property type="entry name" value="DNA_primase_DnaB-bd"/>
</dbReference>
<dbReference type="Gene3D" id="1.10.860.10">
    <property type="entry name" value="DNAb Helicase, Chain A"/>
    <property type="match status" value="1"/>
</dbReference>
<evidence type="ECO:0000313" key="15">
    <source>
        <dbReference type="EMBL" id="MDQ0203428.1"/>
    </source>
</evidence>
<evidence type="ECO:0000256" key="1">
    <source>
        <dbReference type="ARBA" id="ARBA00022478"/>
    </source>
</evidence>
<evidence type="ECO:0000256" key="4">
    <source>
        <dbReference type="ARBA" id="ARBA00022695"/>
    </source>
</evidence>
<comment type="cofactor">
    <cofactor evidence="12 13">
        <name>Zn(2+)</name>
        <dbReference type="ChEBI" id="CHEBI:29105"/>
    </cofactor>
    <text evidence="12 13">Binds 1 zinc ion per monomer.</text>
</comment>
<comment type="subunit">
    <text evidence="12">Monomer. Interacts with DnaB.</text>
</comment>
<keyword evidence="6 12" id="KW-0479">Metal-binding</keyword>
<comment type="caution">
    <text evidence="15">The sequence shown here is derived from an EMBL/GenBank/DDBJ whole genome shotgun (WGS) entry which is preliminary data.</text>
</comment>
<dbReference type="InterPro" id="IPR050219">
    <property type="entry name" value="DnaG_primase"/>
</dbReference>
<dbReference type="Gene3D" id="3.40.1360.10">
    <property type="match status" value="1"/>
</dbReference>
<dbReference type="NCBIfam" id="TIGR01391">
    <property type="entry name" value="dnaG"/>
    <property type="match status" value="1"/>
</dbReference>
<keyword evidence="2 12" id="KW-0639">Primosome</keyword>
<evidence type="ECO:0000256" key="7">
    <source>
        <dbReference type="ARBA" id="ARBA00022771"/>
    </source>
</evidence>
<evidence type="ECO:0000313" key="16">
    <source>
        <dbReference type="Proteomes" id="UP001239167"/>
    </source>
</evidence>
<dbReference type="InterPro" id="IPR016136">
    <property type="entry name" value="DNA_helicase_N/primase_C"/>
</dbReference>
<dbReference type="Gene3D" id="3.90.580.10">
    <property type="entry name" value="Zinc finger, CHC2-type domain"/>
    <property type="match status" value="1"/>
</dbReference>
<dbReference type="PROSITE" id="PS50880">
    <property type="entry name" value="TOPRIM"/>
    <property type="match status" value="1"/>
</dbReference>
<dbReference type="InterPro" id="IPR034151">
    <property type="entry name" value="TOPRIM_DnaG_bac"/>
</dbReference>
<dbReference type="InterPro" id="IPR037068">
    <property type="entry name" value="DNA_primase_core_N_sf"/>
</dbReference>
<proteinExistence type="inferred from homology"/>
<dbReference type="GO" id="GO:0016779">
    <property type="term" value="F:nucleotidyltransferase activity"/>
    <property type="evidence" value="ECO:0007669"/>
    <property type="project" value="UniProtKB-KW"/>
</dbReference>
<keyword evidence="16" id="KW-1185">Reference proteome</keyword>
<dbReference type="PANTHER" id="PTHR30313:SF2">
    <property type="entry name" value="DNA PRIMASE"/>
    <property type="match status" value="1"/>
</dbReference>
<comment type="similarity">
    <text evidence="12 13">Belongs to the DnaG primase family.</text>
</comment>
<feature type="domain" description="Toprim" evidence="14">
    <location>
        <begin position="261"/>
        <end position="342"/>
    </location>
</feature>
<evidence type="ECO:0000256" key="13">
    <source>
        <dbReference type="PIRNR" id="PIRNR002811"/>
    </source>
</evidence>
<dbReference type="Pfam" id="PF01807">
    <property type="entry name" value="Zn_ribbon_DnaG"/>
    <property type="match status" value="1"/>
</dbReference>
<dbReference type="InterPro" id="IPR030846">
    <property type="entry name" value="DnaG_bac"/>
</dbReference>
<evidence type="ECO:0000256" key="2">
    <source>
        <dbReference type="ARBA" id="ARBA00022515"/>
    </source>
</evidence>
<dbReference type="PANTHER" id="PTHR30313">
    <property type="entry name" value="DNA PRIMASE"/>
    <property type="match status" value="1"/>
</dbReference>
<accession>A0ABT9Y6Z8</accession>
<gene>
    <name evidence="12" type="primary">dnaG</name>
    <name evidence="15" type="ORF">J2S01_001144</name>
</gene>
<keyword evidence="9" id="KW-0460">Magnesium</keyword>
<dbReference type="PIRSF" id="PIRSF002811">
    <property type="entry name" value="DnaG"/>
    <property type="match status" value="1"/>
</dbReference>
<comment type="domain">
    <text evidence="12">Contains an N-terminal zinc-binding domain, a central core domain that contains the primase activity, and a C-terminal DnaB-binding domain.</text>
</comment>
<dbReference type="CDD" id="cd03364">
    <property type="entry name" value="TOPRIM_DnaG_primases"/>
    <property type="match status" value="1"/>
</dbReference>
<evidence type="ECO:0000256" key="9">
    <source>
        <dbReference type="ARBA" id="ARBA00022842"/>
    </source>
</evidence>
<organism evidence="15 16">
    <name type="scientific">Pectinatus haikarae</name>
    <dbReference type="NCBI Taxonomy" id="349096"/>
    <lineage>
        <taxon>Bacteria</taxon>
        <taxon>Bacillati</taxon>
        <taxon>Bacillota</taxon>
        <taxon>Negativicutes</taxon>
        <taxon>Selenomonadales</taxon>
        <taxon>Selenomonadaceae</taxon>
        <taxon>Pectinatus</taxon>
    </lineage>
</organism>
<dbReference type="Proteomes" id="UP001239167">
    <property type="component" value="Unassembled WGS sequence"/>
</dbReference>
<dbReference type="SMART" id="SM00493">
    <property type="entry name" value="TOPRIM"/>
    <property type="match status" value="1"/>
</dbReference>
<sequence>MLDNTSYNDFVERVYSSSDILKVVSSYVSLKKRGHNYWGCCPFHRENTPSFSVVPDEGFFYCFGCHKGGNVFKFVSLIENISYGEAIRLQAERLNIPIPQKKKSAIQVKKEQEIKSLYKIHEMAQNFFHNCLTKTGYGKPGILYLQKRGINKEIIEKFHLGFAPPGWDKLSSAFIKRGINVELLLQVGLIVKKKSGGHYDRFRERLIIPIADEKGQPVGFGARTLGNDQPKYLNSPETALFNKRRLLFGLNEAKKFIRHQEYSIVVEGYMDAIALASSGICNTVASLGTAFTVEQCKKLMRYSPNIYFCYDSDAAGQLATIRALSIAHGSGANVKVITLPDGKDPDEFIRKHSASAFTKLIDEALNFIDFHLYHIVHTIDYTALEGKLKAVTLILPVLASVDNSVESNGYIIRTAQTLGIDETDLRSELQKHQRKSKHSNLPVIKSMKSIDGTGNDAIIKAGRYIISKIWREPDIVDYIMASISMDEFTDKNHREILSYTVRQAADHEPVSDITASELLSDTAYTELSRCIVENENNAETDLLDDYLKTIHLSYLKKSYLEHSLRADELERKGDNGFQQELREIQRIIKEMDGVN</sequence>
<keyword evidence="4 12" id="KW-0548">Nucleotidyltransferase</keyword>
<dbReference type="EC" id="2.7.7.101" evidence="12"/>
<keyword evidence="3 12" id="KW-0808">Transferase</keyword>
<dbReference type="SUPFAM" id="SSF56731">
    <property type="entry name" value="DNA primase core"/>
    <property type="match status" value="1"/>
</dbReference>
<comment type="function">
    <text evidence="12 13">RNA polymerase that catalyzes the synthesis of short RNA molecules used as primers for DNA polymerase during DNA replication.</text>
</comment>
<protein>
    <recommendedName>
        <fullName evidence="12 13">DNA primase</fullName>
        <ecNumber evidence="12">2.7.7.101</ecNumber>
    </recommendedName>
</protein>
<dbReference type="Gene3D" id="3.90.980.10">
    <property type="entry name" value="DNA primase, catalytic core, N-terminal domain"/>
    <property type="match status" value="1"/>
</dbReference>
<dbReference type="InterPro" id="IPR002694">
    <property type="entry name" value="Znf_CHC2"/>
</dbReference>
<comment type="catalytic activity">
    <reaction evidence="12">
        <text>ssDNA + n NTP = ssDNA/pppN(pN)n-1 hybrid + (n-1) diphosphate.</text>
        <dbReference type="EC" id="2.7.7.101"/>
    </reaction>
</comment>
<dbReference type="Pfam" id="PF10410">
    <property type="entry name" value="DnaB_bind"/>
    <property type="match status" value="1"/>
</dbReference>
<keyword evidence="7 12" id="KW-0863">Zinc-finger</keyword>